<dbReference type="Proteomes" id="UP001417504">
    <property type="component" value="Unassembled WGS sequence"/>
</dbReference>
<dbReference type="Pfam" id="PF08240">
    <property type="entry name" value="ADH_N"/>
    <property type="match status" value="1"/>
</dbReference>
<feature type="domain" description="Enoyl reductase (ER)" evidence="3">
    <location>
        <begin position="10"/>
        <end position="321"/>
    </location>
</feature>
<protein>
    <recommendedName>
        <fullName evidence="3">Enoyl reductase (ER) domain-containing protein</fullName>
    </recommendedName>
</protein>
<dbReference type="Gene3D" id="3.40.50.720">
    <property type="entry name" value="NAD(P)-binding Rossmann-like Domain"/>
    <property type="match status" value="1"/>
</dbReference>
<organism evidence="4 5">
    <name type="scientific">Stephania japonica</name>
    <dbReference type="NCBI Taxonomy" id="461633"/>
    <lineage>
        <taxon>Eukaryota</taxon>
        <taxon>Viridiplantae</taxon>
        <taxon>Streptophyta</taxon>
        <taxon>Embryophyta</taxon>
        <taxon>Tracheophyta</taxon>
        <taxon>Spermatophyta</taxon>
        <taxon>Magnoliopsida</taxon>
        <taxon>Ranunculales</taxon>
        <taxon>Menispermaceae</taxon>
        <taxon>Menispermoideae</taxon>
        <taxon>Cissampelideae</taxon>
        <taxon>Stephania</taxon>
    </lineage>
</organism>
<gene>
    <name evidence="4" type="ORF">Sjap_000087</name>
</gene>
<dbReference type="Pfam" id="PF00107">
    <property type="entry name" value="ADH_zinc_N"/>
    <property type="match status" value="1"/>
</dbReference>
<dbReference type="SUPFAM" id="SSF51735">
    <property type="entry name" value="NAD(P)-binding Rossmann-fold domains"/>
    <property type="match status" value="1"/>
</dbReference>
<dbReference type="InterPro" id="IPR036291">
    <property type="entry name" value="NAD(P)-bd_dom_sf"/>
</dbReference>
<dbReference type="InterPro" id="IPR020843">
    <property type="entry name" value="ER"/>
</dbReference>
<dbReference type="InterPro" id="IPR013154">
    <property type="entry name" value="ADH-like_N"/>
</dbReference>
<dbReference type="PANTHER" id="PTHR48106">
    <property type="entry name" value="QUINONE OXIDOREDUCTASE PIG3-RELATED"/>
    <property type="match status" value="1"/>
</dbReference>
<dbReference type="InterPro" id="IPR011032">
    <property type="entry name" value="GroES-like_sf"/>
</dbReference>
<dbReference type="Gene3D" id="3.90.180.10">
    <property type="entry name" value="Medium-chain alcohol dehydrogenases, catalytic domain"/>
    <property type="match status" value="1"/>
</dbReference>
<comment type="caution">
    <text evidence="4">The sequence shown here is derived from an EMBL/GenBank/DDBJ whole genome shotgun (WGS) entry which is preliminary data.</text>
</comment>
<dbReference type="PANTHER" id="PTHR48106:SF8">
    <property type="entry name" value="OS02G0805600 PROTEIN"/>
    <property type="match status" value="1"/>
</dbReference>
<dbReference type="SUPFAM" id="SSF50129">
    <property type="entry name" value="GroES-like"/>
    <property type="match status" value="1"/>
</dbReference>
<reference evidence="4 5" key="1">
    <citation type="submission" date="2024-01" db="EMBL/GenBank/DDBJ databases">
        <title>Genome assemblies of Stephania.</title>
        <authorList>
            <person name="Yang L."/>
        </authorList>
    </citation>
    <scope>NUCLEOTIDE SEQUENCE [LARGE SCALE GENOMIC DNA]</scope>
    <source>
        <strain evidence="4">QJT</strain>
        <tissue evidence="4">Leaf</tissue>
    </source>
</reference>
<evidence type="ECO:0000256" key="1">
    <source>
        <dbReference type="ARBA" id="ARBA00022857"/>
    </source>
</evidence>
<keyword evidence="5" id="KW-1185">Reference proteome</keyword>
<evidence type="ECO:0000313" key="4">
    <source>
        <dbReference type="EMBL" id="KAK9152607.1"/>
    </source>
</evidence>
<dbReference type="InterPro" id="IPR014189">
    <property type="entry name" value="Quinone_OxRdtase_PIG3"/>
</dbReference>
<evidence type="ECO:0000313" key="5">
    <source>
        <dbReference type="Proteomes" id="UP001417504"/>
    </source>
</evidence>
<dbReference type="EMBL" id="JBBNAE010000001">
    <property type="protein sequence ID" value="KAK9152607.1"/>
    <property type="molecule type" value="Genomic_DNA"/>
</dbReference>
<keyword evidence="1" id="KW-0521">NADP</keyword>
<dbReference type="GO" id="GO:0070402">
    <property type="term" value="F:NADPH binding"/>
    <property type="evidence" value="ECO:0007669"/>
    <property type="project" value="TreeGrafter"/>
</dbReference>
<sequence length="327" mass="35366">MKAVVVTVPGAPEVVKVEEVEDPKVAEGEVLIKVAASGLNGVDVLQRQGKYELQRGSRQFLGLECSGIVEAVGQGVSRWKIGDKVCALLNGGGYAEKVAVPAGQVLPIPDHVSLIQAACFPEVACTVWSAVFMTSKLTAGQTLLINGGSNGVAIFAIQMAKHQGARVIFTEGNAIWVTLCKVFGSDVSINFTTEDYVARVMMETGGKGVDVILDSRGANFFERNLECLKTGGWFFLLDLDCGWIQNLRPIVGKSLKVLEPGLRSETPETKAMIVNEVEKNVWPAIAARNVMPSPSKSFLLSEAAEAHWFMENMEPIDKTLFIVKKLK</sequence>
<evidence type="ECO:0000256" key="2">
    <source>
        <dbReference type="ARBA" id="ARBA00023002"/>
    </source>
</evidence>
<dbReference type="GO" id="GO:0016651">
    <property type="term" value="F:oxidoreductase activity, acting on NAD(P)H"/>
    <property type="evidence" value="ECO:0007669"/>
    <property type="project" value="TreeGrafter"/>
</dbReference>
<name>A0AAP0KHE7_9MAGN</name>
<accession>A0AAP0KHE7</accession>
<keyword evidence="2" id="KW-0560">Oxidoreductase</keyword>
<dbReference type="CDD" id="cd05276">
    <property type="entry name" value="p53_inducible_oxidoreductase"/>
    <property type="match status" value="1"/>
</dbReference>
<dbReference type="SMART" id="SM00829">
    <property type="entry name" value="PKS_ER"/>
    <property type="match status" value="1"/>
</dbReference>
<proteinExistence type="predicted"/>
<evidence type="ECO:0000259" key="3">
    <source>
        <dbReference type="SMART" id="SM00829"/>
    </source>
</evidence>
<dbReference type="InterPro" id="IPR013149">
    <property type="entry name" value="ADH-like_C"/>
</dbReference>
<dbReference type="NCBIfam" id="TIGR02824">
    <property type="entry name" value="quinone_pig3"/>
    <property type="match status" value="1"/>
</dbReference>
<dbReference type="AlphaFoldDB" id="A0AAP0KHE7"/>